<accession>A0A034WCL4</accession>
<dbReference type="InterPro" id="IPR026187">
    <property type="entry name" value="Aven"/>
</dbReference>
<evidence type="ECO:0000313" key="2">
    <source>
        <dbReference type="EMBL" id="JAC51870.1"/>
    </source>
</evidence>
<evidence type="ECO:0008006" key="3">
    <source>
        <dbReference type="Google" id="ProtNLM"/>
    </source>
</evidence>
<name>A0A034WCL4_BACDO</name>
<feature type="region of interest" description="Disordered" evidence="1">
    <location>
        <begin position="1"/>
        <end position="38"/>
    </location>
</feature>
<feature type="compositionally biased region" description="Low complexity" evidence="1">
    <location>
        <begin position="24"/>
        <end position="35"/>
    </location>
</feature>
<protein>
    <recommendedName>
        <fullName evidence="3">Cell death regulator Aven</fullName>
    </recommendedName>
</protein>
<dbReference type="PANTHER" id="PTHR16524:SF2">
    <property type="entry name" value="CELL DEATH REGULATOR AVEN"/>
    <property type="match status" value="1"/>
</dbReference>
<dbReference type="OrthoDB" id="6338233at2759"/>
<dbReference type="GO" id="GO:0010972">
    <property type="term" value="P:negative regulation of G2/M transition of mitotic cell cycle"/>
    <property type="evidence" value="ECO:0007669"/>
    <property type="project" value="TreeGrafter"/>
</dbReference>
<dbReference type="GeneID" id="105232089"/>
<dbReference type="EMBL" id="GAKP01007082">
    <property type="protein sequence ID" value="JAC51870.1"/>
    <property type="molecule type" value="Transcribed_RNA"/>
</dbReference>
<feature type="region of interest" description="Disordered" evidence="1">
    <location>
        <begin position="182"/>
        <end position="227"/>
    </location>
</feature>
<reference evidence="2" key="1">
    <citation type="journal article" date="2014" name="BMC Genomics">
        <title>Characterizing the developmental transcriptome of the oriental fruit fly, Bactrocera dorsalis (Diptera: Tephritidae) through comparative genomic analysis with Drosophila melanogaster utilizing modENCODE datasets.</title>
        <authorList>
            <person name="Geib S.M."/>
            <person name="Calla B."/>
            <person name="Hall B."/>
            <person name="Hou S."/>
            <person name="Manoukis N.C."/>
        </authorList>
    </citation>
    <scope>NUCLEOTIDE SEQUENCE</scope>
    <source>
        <strain evidence="2">Punador</strain>
    </source>
</reference>
<dbReference type="PANTHER" id="PTHR16524">
    <property type="entry name" value="CELL DEATH REGULATOR AVEN"/>
    <property type="match status" value="1"/>
</dbReference>
<proteinExistence type="predicted"/>
<dbReference type="AlphaFoldDB" id="A0A034WCL4"/>
<sequence length="281" mass="31085">MESKDNRSKEKRGNMKKYRKKPPTQQNNNTSSSSQVEIVRGVVDVADSSDERFVSRRGWATSRPPAQTRRYSLDDEDNDMNEAESAQMHAGDFGLMSQLPTSVGGHFQFSSEKNWDTAEGEQLLDSTEASQYFTLNLKLLNVGLQTIPFYKRMDYAASMFTREQLQTMEKAAEVAEKNYQNALHEHKTNPRIKINSGSRKSGSGRSQSSAKQANVAPSETNAPDELDELLNLATAAVTKVDISGGSGAGTENEAANIPKGNENVAANKDDIQEWLDNVLEE</sequence>
<organism evidence="2">
    <name type="scientific">Bactrocera dorsalis</name>
    <name type="common">Oriental fruit fly</name>
    <name type="synonym">Dacus dorsalis</name>
    <dbReference type="NCBI Taxonomy" id="27457"/>
    <lineage>
        <taxon>Eukaryota</taxon>
        <taxon>Metazoa</taxon>
        <taxon>Ecdysozoa</taxon>
        <taxon>Arthropoda</taxon>
        <taxon>Hexapoda</taxon>
        <taxon>Insecta</taxon>
        <taxon>Pterygota</taxon>
        <taxon>Neoptera</taxon>
        <taxon>Endopterygota</taxon>
        <taxon>Diptera</taxon>
        <taxon>Brachycera</taxon>
        <taxon>Muscomorpha</taxon>
        <taxon>Tephritoidea</taxon>
        <taxon>Tephritidae</taxon>
        <taxon>Bactrocera</taxon>
        <taxon>Bactrocera</taxon>
    </lineage>
</organism>
<feature type="region of interest" description="Disordered" evidence="1">
    <location>
        <begin position="242"/>
        <end position="268"/>
    </location>
</feature>
<evidence type="ECO:0000256" key="1">
    <source>
        <dbReference type="SAM" id="MobiDB-lite"/>
    </source>
</evidence>
<feature type="compositionally biased region" description="Low complexity" evidence="1">
    <location>
        <begin position="196"/>
        <end position="213"/>
    </location>
</feature>
<dbReference type="RefSeq" id="XP_011211993.2">
    <property type="nucleotide sequence ID" value="XM_011213691.4"/>
</dbReference>
<dbReference type="KEGG" id="bdr:105232089"/>
<feature type="compositionally biased region" description="Basic and acidic residues" evidence="1">
    <location>
        <begin position="1"/>
        <end position="13"/>
    </location>
</feature>
<feature type="region of interest" description="Disordered" evidence="1">
    <location>
        <begin position="50"/>
        <end position="74"/>
    </location>
</feature>